<keyword evidence="5" id="KW-0614">Plasmid</keyword>
<geneLocation type="plasmid" evidence="5">
    <name>unnamed</name>
</geneLocation>
<dbReference type="Proteomes" id="UP000460412">
    <property type="component" value="Unassembled WGS sequence"/>
</dbReference>
<dbReference type="SUPFAM" id="SSF52540">
    <property type="entry name" value="P-loop containing nucleoside triphosphate hydrolases"/>
    <property type="match status" value="1"/>
</dbReference>
<keyword evidence="3 5" id="KW-0067">ATP-binding</keyword>
<dbReference type="Pfam" id="PF00005">
    <property type="entry name" value="ABC_tran"/>
    <property type="match status" value="1"/>
</dbReference>
<dbReference type="InterPro" id="IPR051782">
    <property type="entry name" value="ABC_Transporter_VariousFunc"/>
</dbReference>
<dbReference type="InterPro" id="IPR027417">
    <property type="entry name" value="P-loop_NTPase"/>
</dbReference>
<evidence type="ECO:0000313" key="6">
    <source>
        <dbReference type="Proteomes" id="UP000460412"/>
    </source>
</evidence>
<dbReference type="PANTHER" id="PTHR42939:SF1">
    <property type="entry name" value="ABC TRANSPORTER ATP-BINDING PROTEIN ALBC-RELATED"/>
    <property type="match status" value="1"/>
</dbReference>
<dbReference type="PROSITE" id="PS50893">
    <property type="entry name" value="ABC_TRANSPORTER_2"/>
    <property type="match status" value="1"/>
</dbReference>
<keyword evidence="1" id="KW-0813">Transport</keyword>
<dbReference type="AlphaFoldDB" id="A0A7X3MMB7"/>
<reference evidence="5 6" key="1">
    <citation type="submission" date="2019-12" db="EMBL/GenBank/DDBJ databases">
        <title>Sporaefaciens musculi gen. nov., sp. nov., a novel bacterium isolated from the caecum of an obese mouse.</title>
        <authorList>
            <person name="Rasmussen T.S."/>
            <person name="Streidl T."/>
            <person name="Hitch T.C.A."/>
            <person name="Wortmann E."/>
            <person name="Deptula P."/>
            <person name="Hansen M."/>
            <person name="Nielsen D.S."/>
            <person name="Clavel T."/>
            <person name="Vogensen F.K."/>
        </authorList>
    </citation>
    <scope>NUCLEOTIDE SEQUENCE [LARGE SCALE GENOMIC DNA]</scope>
    <source>
        <strain evidence="5 6">WCA-9-b2</strain>
        <plasmid evidence="5">unnamed</plasmid>
    </source>
</reference>
<sequence>MIQIHELSKSYGGRKIFDRVSCQMENGRIYALVGMNGIGKTTLLQVITQPECMDSGTVIIDHIESRSFQSKYHFFYVPDSKEMFLNLTGREYLRFITRLYRQEPEKAEIMQKGLLESFRLEEAIDTYIANYSLGMKQKIYMAAALLSGAENLILDEPFNGLDPESVLTLNEILAERRDDGAMILFSVHNLELALDFCDEVMRIDGEHNLSKIQ</sequence>
<evidence type="ECO:0000256" key="1">
    <source>
        <dbReference type="ARBA" id="ARBA00022448"/>
    </source>
</evidence>
<evidence type="ECO:0000313" key="5">
    <source>
        <dbReference type="EMBL" id="MXP79088.1"/>
    </source>
</evidence>
<proteinExistence type="predicted"/>
<dbReference type="GO" id="GO:0005524">
    <property type="term" value="F:ATP binding"/>
    <property type="evidence" value="ECO:0007669"/>
    <property type="project" value="UniProtKB-KW"/>
</dbReference>
<dbReference type="RefSeq" id="WP_159757694.1">
    <property type="nucleotide sequence ID" value="NZ_WUQX01000003.1"/>
</dbReference>
<dbReference type="InterPro" id="IPR003439">
    <property type="entry name" value="ABC_transporter-like_ATP-bd"/>
</dbReference>
<evidence type="ECO:0000259" key="4">
    <source>
        <dbReference type="PROSITE" id="PS50893"/>
    </source>
</evidence>
<dbReference type="PANTHER" id="PTHR42939">
    <property type="entry name" value="ABC TRANSPORTER ATP-BINDING PROTEIN ALBC-RELATED"/>
    <property type="match status" value="1"/>
</dbReference>
<dbReference type="CDD" id="cd03230">
    <property type="entry name" value="ABC_DR_subfamily_A"/>
    <property type="match status" value="1"/>
</dbReference>
<gene>
    <name evidence="5" type="ORF">GN277_28420</name>
</gene>
<dbReference type="Gene3D" id="3.40.50.300">
    <property type="entry name" value="P-loop containing nucleotide triphosphate hydrolases"/>
    <property type="match status" value="1"/>
</dbReference>
<comment type="caution">
    <text evidence="5">The sequence shown here is derived from an EMBL/GenBank/DDBJ whole genome shotgun (WGS) entry which is preliminary data.</text>
</comment>
<protein>
    <submittedName>
        <fullName evidence="5">ATP-binding cassette domain-containing protein</fullName>
    </submittedName>
</protein>
<name>A0A7X3MMB7_9FIRM</name>
<keyword evidence="2" id="KW-0547">Nucleotide-binding</keyword>
<organism evidence="5 6">
    <name type="scientific">Sporofaciens musculi</name>
    <dbReference type="NCBI Taxonomy" id="2681861"/>
    <lineage>
        <taxon>Bacteria</taxon>
        <taxon>Bacillati</taxon>
        <taxon>Bacillota</taxon>
        <taxon>Clostridia</taxon>
        <taxon>Lachnospirales</taxon>
        <taxon>Lachnospiraceae</taxon>
        <taxon>Sporofaciens</taxon>
    </lineage>
</organism>
<dbReference type="EMBL" id="WUQX01000003">
    <property type="protein sequence ID" value="MXP79088.1"/>
    <property type="molecule type" value="Genomic_DNA"/>
</dbReference>
<evidence type="ECO:0000256" key="2">
    <source>
        <dbReference type="ARBA" id="ARBA00022741"/>
    </source>
</evidence>
<feature type="domain" description="ABC transporter" evidence="4">
    <location>
        <begin position="2"/>
        <end position="212"/>
    </location>
</feature>
<accession>A0A7X3MMB7</accession>
<keyword evidence="6" id="KW-1185">Reference proteome</keyword>
<evidence type="ECO:0000256" key="3">
    <source>
        <dbReference type="ARBA" id="ARBA00022840"/>
    </source>
</evidence>
<dbReference type="GO" id="GO:0016887">
    <property type="term" value="F:ATP hydrolysis activity"/>
    <property type="evidence" value="ECO:0007669"/>
    <property type="project" value="InterPro"/>
</dbReference>